<dbReference type="Gene3D" id="3.20.20.370">
    <property type="entry name" value="Glycoside hydrolase/deacetylase"/>
    <property type="match status" value="1"/>
</dbReference>
<dbReference type="EMBL" id="JALPQF010000010">
    <property type="protein sequence ID" value="MCK8481210.1"/>
    <property type="molecule type" value="Genomic_DNA"/>
</dbReference>
<evidence type="ECO:0000313" key="2">
    <source>
        <dbReference type="Proteomes" id="UP001203687"/>
    </source>
</evidence>
<protein>
    <submittedName>
        <fullName evidence="1">5-oxoprolinase subunit PxpA</fullName>
        <ecNumber evidence="1">3.5.2.9</ecNumber>
    </submittedName>
</protein>
<dbReference type="NCBIfam" id="NF003814">
    <property type="entry name" value="PRK05406.1-3"/>
    <property type="match status" value="1"/>
</dbReference>
<dbReference type="EC" id="3.5.2.9" evidence="1"/>
<dbReference type="SUPFAM" id="SSF88713">
    <property type="entry name" value="Glycoside hydrolase/deacetylase"/>
    <property type="match status" value="1"/>
</dbReference>
<gene>
    <name evidence="1" type="primary">pxpA</name>
    <name evidence="1" type="ORF">MUY34_11285</name>
</gene>
<dbReference type="GO" id="GO:0017168">
    <property type="term" value="F:5-oxoprolinase (ATP-hydrolyzing) activity"/>
    <property type="evidence" value="ECO:0007669"/>
    <property type="project" value="UniProtKB-EC"/>
</dbReference>
<dbReference type="NCBIfam" id="NF003816">
    <property type="entry name" value="PRK05406.1-5"/>
    <property type="match status" value="1"/>
</dbReference>
<name>A0ABT0HBF5_9FLAO</name>
<dbReference type="Proteomes" id="UP001203687">
    <property type="component" value="Unassembled WGS sequence"/>
</dbReference>
<evidence type="ECO:0000313" key="1">
    <source>
        <dbReference type="EMBL" id="MCK8481210.1"/>
    </source>
</evidence>
<comment type="caution">
    <text evidence="1">The sequence shown here is derived from an EMBL/GenBank/DDBJ whole genome shotgun (WGS) entry which is preliminary data.</text>
</comment>
<dbReference type="PANTHER" id="PTHR30292">
    <property type="entry name" value="UNCHARACTERIZED PROTEIN YBGL-RELATED"/>
    <property type="match status" value="1"/>
</dbReference>
<keyword evidence="2" id="KW-1185">Reference proteome</keyword>
<dbReference type="Pfam" id="PF03746">
    <property type="entry name" value="LamB_YcsF"/>
    <property type="match status" value="1"/>
</dbReference>
<proteinExistence type="predicted"/>
<dbReference type="RefSeq" id="WP_248413193.1">
    <property type="nucleotide sequence ID" value="NZ_JALPQF010000010.1"/>
</dbReference>
<dbReference type="InterPro" id="IPR005501">
    <property type="entry name" value="LamB/YcsF/PxpA-like"/>
</dbReference>
<organism evidence="1 2">
    <name type="scientific">Psychroserpens algicola</name>
    <dbReference type="NCBI Taxonomy" id="1719034"/>
    <lineage>
        <taxon>Bacteria</taxon>
        <taxon>Pseudomonadati</taxon>
        <taxon>Bacteroidota</taxon>
        <taxon>Flavobacteriia</taxon>
        <taxon>Flavobacteriales</taxon>
        <taxon>Flavobacteriaceae</taxon>
        <taxon>Psychroserpens</taxon>
    </lineage>
</organism>
<dbReference type="InterPro" id="IPR011330">
    <property type="entry name" value="Glyco_hydro/deAcase_b/a-brl"/>
</dbReference>
<dbReference type="CDD" id="cd10801">
    <property type="entry name" value="LamB_YcsF_like_1"/>
    <property type="match status" value="1"/>
</dbReference>
<sequence length="244" mass="27227">MIKIDINCDLGEGVDNEALLMPLISSCNIACGGHAGNETIMREVVELAKKHDVKIGAHPSFPDQKNFGRKIMKMSPEGLHDSIYNQVQRLKIILDQQDLPLHHIKPHGALYNLAAIDEETATVIVDVLKRFEPHVLLYAPFQSVVSQIATNAGLKVRHEAFADRNYNTDLTLVSRTNPKALIQDSEQMFEQVYHIISEQKVTAIDGVEVKLKADTFCVHGDGKNVIKNLKDLILKLEQNSIGIF</sequence>
<dbReference type="PANTHER" id="PTHR30292:SF0">
    <property type="entry name" value="5-OXOPROLINASE SUBUNIT A"/>
    <property type="match status" value="1"/>
</dbReference>
<reference evidence="1" key="1">
    <citation type="submission" date="2022-04" db="EMBL/GenBank/DDBJ databases">
        <authorList>
            <person name="Ren T."/>
        </authorList>
    </citation>
    <scope>NUCLEOTIDE SEQUENCE</scope>
    <source>
        <strain evidence="1">F63249</strain>
    </source>
</reference>
<keyword evidence="1" id="KW-0378">Hydrolase</keyword>
<accession>A0ABT0HBF5</accession>